<evidence type="ECO:0000313" key="2">
    <source>
        <dbReference type="EMBL" id="GAA0157295.1"/>
    </source>
</evidence>
<proteinExistence type="predicted"/>
<accession>A0AAV3Q3V1</accession>
<dbReference type="Proteomes" id="UP001454036">
    <property type="component" value="Unassembled WGS sequence"/>
</dbReference>
<keyword evidence="3" id="KW-1185">Reference proteome</keyword>
<dbReference type="AlphaFoldDB" id="A0AAV3Q3V1"/>
<sequence>MQAPREYKDIKKLTGCLAVLSWFIFKYGERNLPFPRILGELLIPCFIGMINTLAKGFEQIVFEHIPHAQNEEVDHLSRIATTYYDELPKEVYVDIRKNPAHEETISLPLLEEPEDWRTPIAQYLATGQLPESVVFDHPSQGQGQARPEREGPYHISRVIGPGTCELERLNGDVIPRT</sequence>
<comment type="caution">
    <text evidence="2">The sequence shown here is derived from an EMBL/GenBank/DDBJ whole genome shotgun (WGS) entry which is preliminary data.</text>
</comment>
<evidence type="ECO:0000256" key="1">
    <source>
        <dbReference type="SAM" id="MobiDB-lite"/>
    </source>
</evidence>
<dbReference type="EMBL" id="BAABME010003075">
    <property type="protein sequence ID" value="GAA0157295.1"/>
    <property type="molecule type" value="Genomic_DNA"/>
</dbReference>
<gene>
    <name evidence="2" type="ORF">LIER_14597</name>
</gene>
<evidence type="ECO:0000313" key="3">
    <source>
        <dbReference type="Proteomes" id="UP001454036"/>
    </source>
</evidence>
<reference evidence="2 3" key="1">
    <citation type="submission" date="2024-01" db="EMBL/GenBank/DDBJ databases">
        <title>The complete chloroplast genome sequence of Lithospermum erythrorhizon: insights into the phylogenetic relationship among Boraginaceae species and the maternal lineages of purple gromwells.</title>
        <authorList>
            <person name="Okada T."/>
            <person name="Watanabe K."/>
        </authorList>
    </citation>
    <scope>NUCLEOTIDE SEQUENCE [LARGE SCALE GENOMIC DNA]</scope>
</reference>
<feature type="region of interest" description="Disordered" evidence="1">
    <location>
        <begin position="136"/>
        <end position="156"/>
    </location>
</feature>
<protein>
    <submittedName>
        <fullName evidence="2">Uncharacterized protein</fullName>
    </submittedName>
</protein>
<organism evidence="2 3">
    <name type="scientific">Lithospermum erythrorhizon</name>
    <name type="common">Purple gromwell</name>
    <name type="synonym">Lithospermum officinale var. erythrorhizon</name>
    <dbReference type="NCBI Taxonomy" id="34254"/>
    <lineage>
        <taxon>Eukaryota</taxon>
        <taxon>Viridiplantae</taxon>
        <taxon>Streptophyta</taxon>
        <taxon>Embryophyta</taxon>
        <taxon>Tracheophyta</taxon>
        <taxon>Spermatophyta</taxon>
        <taxon>Magnoliopsida</taxon>
        <taxon>eudicotyledons</taxon>
        <taxon>Gunneridae</taxon>
        <taxon>Pentapetalae</taxon>
        <taxon>asterids</taxon>
        <taxon>lamiids</taxon>
        <taxon>Boraginales</taxon>
        <taxon>Boraginaceae</taxon>
        <taxon>Boraginoideae</taxon>
        <taxon>Lithospermeae</taxon>
        <taxon>Lithospermum</taxon>
    </lineage>
</organism>
<name>A0AAV3Q3V1_LITER</name>